<evidence type="ECO:0000313" key="6">
    <source>
        <dbReference type="Proteomes" id="UP000578000"/>
    </source>
</evidence>
<organism evidence="5 6">
    <name type="scientific">Acetobacter lovaniensis</name>
    <dbReference type="NCBI Taxonomy" id="104100"/>
    <lineage>
        <taxon>Bacteria</taxon>
        <taxon>Pseudomonadati</taxon>
        <taxon>Pseudomonadota</taxon>
        <taxon>Alphaproteobacteria</taxon>
        <taxon>Acetobacterales</taxon>
        <taxon>Acetobacteraceae</taxon>
        <taxon>Acetobacter</taxon>
    </lineage>
</organism>
<evidence type="ECO:0000256" key="2">
    <source>
        <dbReference type="ARBA" id="ARBA00023125"/>
    </source>
</evidence>
<dbReference type="EMBL" id="JACHIE010000010">
    <property type="protein sequence ID" value="MBB6457711.1"/>
    <property type="molecule type" value="Genomic_DNA"/>
</dbReference>
<reference evidence="5 6" key="1">
    <citation type="submission" date="2020-08" db="EMBL/GenBank/DDBJ databases">
        <title>Genomic Encyclopedia of Type Strains, Phase IV (KMG-IV): sequencing the most valuable type-strain genomes for metagenomic binning, comparative biology and taxonomic classification.</title>
        <authorList>
            <person name="Goeker M."/>
        </authorList>
    </citation>
    <scope>NUCLEOTIDE SEQUENCE [LARGE SCALE GENOMIC DNA]</scope>
    <source>
        <strain evidence="5 6">DSM 4491</strain>
    </source>
</reference>
<feature type="domain" description="Resolvase/invertase-type recombinase catalytic" evidence="4">
    <location>
        <begin position="1"/>
        <end position="71"/>
    </location>
</feature>
<evidence type="ECO:0000313" key="5">
    <source>
        <dbReference type="EMBL" id="MBB6457711.1"/>
    </source>
</evidence>
<proteinExistence type="predicted"/>
<keyword evidence="2" id="KW-0238">DNA-binding</keyword>
<dbReference type="PROSITE" id="PS51736">
    <property type="entry name" value="RECOMBINASES_3"/>
    <property type="match status" value="1"/>
</dbReference>
<dbReference type="Pfam" id="PF00239">
    <property type="entry name" value="Resolvase"/>
    <property type="match status" value="1"/>
</dbReference>
<evidence type="ECO:0000256" key="3">
    <source>
        <dbReference type="ARBA" id="ARBA00023172"/>
    </source>
</evidence>
<keyword evidence="1" id="KW-0229">DNA integration</keyword>
<dbReference type="GO" id="GO:0003677">
    <property type="term" value="F:DNA binding"/>
    <property type="evidence" value="ECO:0007669"/>
    <property type="project" value="UniProtKB-KW"/>
</dbReference>
<dbReference type="InterPro" id="IPR036162">
    <property type="entry name" value="Resolvase-like_N_sf"/>
</dbReference>
<protein>
    <submittedName>
        <fullName evidence="5">DNA invertase Pin-like site-specific DNA recombinase</fullName>
    </submittedName>
</protein>
<dbReference type="AlphaFoldDB" id="A0A841QGP1"/>
<dbReference type="Gene3D" id="3.40.50.1390">
    <property type="entry name" value="Resolvase, N-terminal catalytic domain"/>
    <property type="match status" value="1"/>
</dbReference>
<dbReference type="Proteomes" id="UP000578000">
    <property type="component" value="Unassembled WGS sequence"/>
</dbReference>
<dbReference type="InterPro" id="IPR006119">
    <property type="entry name" value="Resolv_N"/>
</dbReference>
<accession>A0A841QGP1</accession>
<evidence type="ECO:0000259" key="4">
    <source>
        <dbReference type="PROSITE" id="PS51736"/>
    </source>
</evidence>
<name>A0A841QGP1_9PROT</name>
<dbReference type="PROSITE" id="PS00398">
    <property type="entry name" value="RECOMBINASES_2"/>
    <property type="match status" value="1"/>
</dbReference>
<evidence type="ECO:0000256" key="1">
    <source>
        <dbReference type="ARBA" id="ARBA00022908"/>
    </source>
</evidence>
<gene>
    <name evidence="5" type="ORF">HNR55_002313</name>
</gene>
<keyword evidence="6" id="KW-1185">Reference proteome</keyword>
<dbReference type="SUPFAM" id="SSF53041">
    <property type="entry name" value="Resolvase-like"/>
    <property type="match status" value="1"/>
</dbReference>
<comment type="caution">
    <text evidence="5">The sequence shown here is derived from an EMBL/GenBank/DDBJ whole genome shotgun (WGS) entry which is preliminary data.</text>
</comment>
<dbReference type="InterPro" id="IPR006118">
    <property type="entry name" value="Recombinase_CS"/>
</dbReference>
<keyword evidence="3" id="KW-0233">DNA recombination</keyword>
<dbReference type="GO" id="GO:0015074">
    <property type="term" value="P:DNA integration"/>
    <property type="evidence" value="ECO:0007669"/>
    <property type="project" value="UniProtKB-KW"/>
</dbReference>
<dbReference type="GO" id="GO:0000150">
    <property type="term" value="F:DNA strand exchange activity"/>
    <property type="evidence" value="ECO:0007669"/>
    <property type="project" value="InterPro"/>
</dbReference>
<sequence length="71" mass="8279">MTTTLEMLREGDTLMVWKLDRLGWSVKQLLDLIRELHKQGVQFRRLSDSIDTPSGRFSFQVTAVLPKWSQS</sequence>